<evidence type="ECO:0000256" key="7">
    <source>
        <dbReference type="ARBA" id="ARBA00023004"/>
    </source>
</evidence>
<name>A0A327QN63_9BACT</name>
<dbReference type="GO" id="GO:0046872">
    <property type="term" value="F:metal ion binding"/>
    <property type="evidence" value="ECO:0007669"/>
    <property type="project" value="UniProtKB-KW"/>
</dbReference>
<comment type="cofactor">
    <cofactor evidence="9">
        <name>[4Fe-4S] cluster</name>
        <dbReference type="ChEBI" id="CHEBI:49883"/>
    </cofactor>
    <text evidence="9">Binds 2 [4Fe-4S] clusters per monomer.</text>
</comment>
<dbReference type="PROSITE" id="PS51379">
    <property type="entry name" value="4FE4S_FER_2"/>
    <property type="match status" value="1"/>
</dbReference>
<protein>
    <recommendedName>
        <fullName evidence="9">Epoxyqueuosine reductase</fullName>
        <ecNumber evidence="9">1.17.99.6</ecNumber>
    </recommendedName>
    <alternativeName>
        <fullName evidence="9">Queuosine biosynthesis protein QueG</fullName>
    </alternativeName>
</protein>
<evidence type="ECO:0000256" key="6">
    <source>
        <dbReference type="ARBA" id="ARBA00023002"/>
    </source>
</evidence>
<keyword evidence="8 9" id="KW-0411">Iron-sulfur</keyword>
<dbReference type="EMBL" id="QLLL01000004">
    <property type="protein sequence ID" value="RAJ05325.1"/>
    <property type="molecule type" value="Genomic_DNA"/>
</dbReference>
<dbReference type="GO" id="GO:0008616">
    <property type="term" value="P:tRNA queuosine(34) biosynthetic process"/>
    <property type="evidence" value="ECO:0007669"/>
    <property type="project" value="UniProtKB-UniRule"/>
</dbReference>
<feature type="binding site" evidence="9">
    <location>
        <position position="156"/>
    </location>
    <ligand>
        <name>cob(II)alamin</name>
        <dbReference type="ChEBI" id="CHEBI:16304"/>
    </ligand>
</feature>
<feature type="domain" description="4Fe-4S ferredoxin-type" evidence="10">
    <location>
        <begin position="174"/>
        <end position="206"/>
    </location>
</feature>
<keyword evidence="7 9" id="KW-0408">Iron</keyword>
<dbReference type="AlphaFoldDB" id="A0A327QN63"/>
<feature type="binding site" evidence="9">
    <location>
        <position position="243"/>
    </location>
    <ligand>
        <name>[4Fe-4S] cluster</name>
        <dbReference type="ChEBI" id="CHEBI:49883"/>
        <label>2</label>
    </ligand>
</feature>
<accession>A0A327QN63</accession>
<feature type="binding site" evidence="9">
    <location>
        <position position="221"/>
    </location>
    <ligand>
        <name>tRNA</name>
        <dbReference type="ChEBI" id="CHEBI:17843"/>
    </ligand>
</feature>
<feature type="binding site" evidence="9">
    <location>
        <position position="189"/>
    </location>
    <ligand>
        <name>[4Fe-4S] cluster</name>
        <dbReference type="ChEBI" id="CHEBI:49883"/>
        <label>1</label>
    </ligand>
</feature>
<keyword evidence="9" id="KW-0170">Cobalt</keyword>
<feature type="binding site" evidence="9">
    <location>
        <position position="214"/>
    </location>
    <ligand>
        <name>cob(II)alamin</name>
        <dbReference type="ChEBI" id="CHEBI:16304"/>
    </ligand>
</feature>
<feature type="binding site" evidence="9">
    <location>
        <position position="167"/>
    </location>
    <ligand>
        <name>cob(II)alamin</name>
        <dbReference type="ChEBI" id="CHEBI:16304"/>
    </ligand>
</feature>
<dbReference type="Proteomes" id="UP000249547">
    <property type="component" value="Unassembled WGS sequence"/>
</dbReference>
<dbReference type="Pfam" id="PF13484">
    <property type="entry name" value="Fer4_16"/>
    <property type="match status" value="1"/>
</dbReference>
<feature type="binding site" evidence="9">
    <location>
        <position position="192"/>
    </location>
    <ligand>
        <name>[4Fe-4S] cluster</name>
        <dbReference type="ChEBI" id="CHEBI:49883"/>
        <label>1</label>
    </ligand>
</feature>
<feature type="binding site" evidence="9">
    <location>
        <begin position="240"/>
        <end position="241"/>
    </location>
    <ligand>
        <name>cob(II)alamin</name>
        <dbReference type="ChEBI" id="CHEBI:16304"/>
    </ligand>
</feature>
<feature type="binding site" evidence="9">
    <location>
        <position position="153"/>
    </location>
    <ligand>
        <name>cob(II)alamin</name>
        <dbReference type="ChEBI" id="CHEBI:16304"/>
    </ligand>
</feature>
<evidence type="ECO:0000313" key="12">
    <source>
        <dbReference type="Proteomes" id="UP000249547"/>
    </source>
</evidence>
<dbReference type="InterPro" id="IPR017896">
    <property type="entry name" value="4Fe4S_Fe-S-bd"/>
</dbReference>
<feature type="binding site" evidence="9">
    <location>
        <position position="186"/>
    </location>
    <ligand>
        <name>[4Fe-4S] cluster</name>
        <dbReference type="ChEBI" id="CHEBI:49883"/>
        <label>1</label>
    </ligand>
</feature>
<evidence type="ECO:0000256" key="4">
    <source>
        <dbReference type="ARBA" id="ARBA00022723"/>
    </source>
</evidence>
<evidence type="ECO:0000313" key="11">
    <source>
        <dbReference type="EMBL" id="RAJ05325.1"/>
    </source>
</evidence>
<keyword evidence="5 9" id="KW-0671">Queuosine biosynthesis</keyword>
<evidence type="ECO:0000256" key="9">
    <source>
        <dbReference type="HAMAP-Rule" id="MF_00916"/>
    </source>
</evidence>
<dbReference type="GO" id="GO:0031419">
    <property type="term" value="F:cobalamin binding"/>
    <property type="evidence" value="ECO:0007669"/>
    <property type="project" value="UniProtKB-KW"/>
</dbReference>
<keyword evidence="2 9" id="KW-0963">Cytoplasm</keyword>
<comment type="similarity">
    <text evidence="9">Belongs to the QueG family.</text>
</comment>
<comment type="cofactor">
    <cofactor evidence="9">
        <name>cob(II)alamin</name>
        <dbReference type="ChEBI" id="CHEBI:16304"/>
    </cofactor>
</comment>
<comment type="pathway">
    <text evidence="9">tRNA modification; tRNA-queuosine biosynthesis.</text>
</comment>
<dbReference type="EC" id="1.17.99.6" evidence="9"/>
<comment type="catalytic activity">
    <reaction evidence="9">
        <text>epoxyqueuosine(34) in tRNA + AH2 = queuosine(34) in tRNA + A + H2O</text>
        <dbReference type="Rhea" id="RHEA:32159"/>
        <dbReference type="Rhea" id="RHEA-COMP:18571"/>
        <dbReference type="Rhea" id="RHEA-COMP:18582"/>
        <dbReference type="ChEBI" id="CHEBI:13193"/>
        <dbReference type="ChEBI" id="CHEBI:15377"/>
        <dbReference type="ChEBI" id="CHEBI:17499"/>
        <dbReference type="ChEBI" id="CHEBI:194431"/>
        <dbReference type="ChEBI" id="CHEBI:194443"/>
        <dbReference type="EC" id="1.17.99.6"/>
    </reaction>
</comment>
<dbReference type="PROSITE" id="PS00198">
    <property type="entry name" value="4FE4S_FER_1"/>
    <property type="match status" value="1"/>
</dbReference>
<feature type="binding site" evidence="9">
    <location>
        <position position="212"/>
    </location>
    <ligand>
        <name>[4Fe-4S] cluster</name>
        <dbReference type="ChEBI" id="CHEBI:49883"/>
        <label>2</label>
    </ligand>
</feature>
<sequence>MLLQIEKNTVYIKQRTKELGFDYCGISKAEELTEDAFRLEAWLNKGMHGNMQYMENYFDKRIDPRKLVEGAQSVITLLLNYFPSQVQQPNAPKVAKYAYGKDYHEVIKARLNTLLEDIRKVTGNISGRGFVDSAPVLERSWAKRSGLGWIGKNGNIIHKQAGSFFFIATLIVDIPLLYDGPVADFCGSCTRCLDACPTGAIVSPSVVDGSKCISYFTIELKEQLIPNEMQGKFKDWMFGCDVCQDVCPWNRFAKPHSDVDFTPIPEILNFSTKEWEALTEDEFKNIFRKSPMKRSKYAGIRRNLKFIQT</sequence>
<keyword evidence="6 9" id="KW-0560">Oxidoreductase</keyword>
<keyword evidence="9" id="KW-0846">Cobalamin</keyword>
<evidence type="ECO:0000259" key="10">
    <source>
        <dbReference type="PROSITE" id="PS51379"/>
    </source>
</evidence>
<dbReference type="PANTHER" id="PTHR30002">
    <property type="entry name" value="EPOXYQUEUOSINE REDUCTASE"/>
    <property type="match status" value="1"/>
</dbReference>
<keyword evidence="3 9" id="KW-0819">tRNA processing</keyword>
<dbReference type="PANTHER" id="PTHR30002:SF4">
    <property type="entry name" value="EPOXYQUEUOSINE REDUCTASE"/>
    <property type="match status" value="1"/>
</dbReference>
<comment type="function">
    <text evidence="9">Catalyzes the conversion of epoxyqueuosine (oQ) to queuosine (Q), which is a hypermodified base found in the wobble positions of tRNA(Asp), tRNA(Asn), tRNA(His) and tRNA(Tyr).</text>
</comment>
<dbReference type="NCBIfam" id="TIGR00276">
    <property type="entry name" value="tRNA epoxyqueuosine(34) reductase QueG"/>
    <property type="match status" value="1"/>
</dbReference>
<dbReference type="GO" id="GO:0051539">
    <property type="term" value="F:4 iron, 4 sulfur cluster binding"/>
    <property type="evidence" value="ECO:0007669"/>
    <property type="project" value="UniProtKB-KW"/>
</dbReference>
<comment type="subcellular location">
    <subcellularLocation>
        <location evidence="9">Cytoplasm</location>
    </subcellularLocation>
</comment>
<feature type="binding site" evidence="9">
    <location>
        <position position="196"/>
    </location>
    <ligand>
        <name>[4Fe-4S] cluster</name>
        <dbReference type="ChEBI" id="CHEBI:49883"/>
        <label>2</label>
    </ligand>
</feature>
<dbReference type="UniPathway" id="UPA00392"/>
<dbReference type="Pfam" id="PF08331">
    <property type="entry name" value="QueG_DUF1730"/>
    <property type="match status" value="1"/>
</dbReference>
<dbReference type="InterPro" id="IPR004453">
    <property type="entry name" value="QueG"/>
</dbReference>
<feature type="binding site" evidence="9">
    <location>
        <position position="61"/>
    </location>
    <ligand>
        <name>cob(II)alamin</name>
        <dbReference type="ChEBI" id="CHEBI:16304"/>
    </ligand>
</feature>
<evidence type="ECO:0000256" key="1">
    <source>
        <dbReference type="ARBA" id="ARBA00022485"/>
    </source>
</evidence>
<dbReference type="InterPro" id="IPR013542">
    <property type="entry name" value="QueG_DUF1730"/>
</dbReference>
<comment type="caution">
    <text evidence="11">The sequence shown here is derived from an EMBL/GenBank/DDBJ whole genome shotgun (WGS) entry which is preliminary data.</text>
</comment>
<gene>
    <name evidence="9" type="primary">queG</name>
    <name evidence="11" type="ORF">LX64_02482</name>
</gene>
<evidence type="ECO:0000256" key="2">
    <source>
        <dbReference type="ARBA" id="ARBA00022490"/>
    </source>
</evidence>
<reference evidence="11 12" key="1">
    <citation type="submission" date="2018-06" db="EMBL/GenBank/DDBJ databases">
        <title>Genomic Encyclopedia of Archaeal and Bacterial Type Strains, Phase II (KMG-II): from individual species to whole genera.</title>
        <authorList>
            <person name="Goeker M."/>
        </authorList>
    </citation>
    <scope>NUCLEOTIDE SEQUENCE [LARGE SCALE GENOMIC DNA]</scope>
    <source>
        <strain evidence="11 12">DSM 23857</strain>
    </source>
</reference>
<proteinExistence type="inferred from homology"/>
<feature type="binding site" evidence="9">
    <location>
        <position position="240"/>
    </location>
    <ligand>
        <name>[4Fe-4S] cluster</name>
        <dbReference type="ChEBI" id="CHEBI:49883"/>
        <label>2</label>
    </ligand>
</feature>
<feature type="binding site" evidence="9">
    <location>
        <position position="132"/>
    </location>
    <ligand>
        <name>cob(II)alamin</name>
        <dbReference type="ChEBI" id="CHEBI:16304"/>
    </ligand>
</feature>
<feature type="active site" description="Proton donor" evidence="9">
    <location>
        <position position="132"/>
    </location>
</feature>
<evidence type="ECO:0000256" key="8">
    <source>
        <dbReference type="ARBA" id="ARBA00023014"/>
    </source>
</evidence>
<organism evidence="11 12">
    <name type="scientific">Chitinophaga skermanii</name>
    <dbReference type="NCBI Taxonomy" id="331697"/>
    <lineage>
        <taxon>Bacteria</taxon>
        <taxon>Pseudomonadati</taxon>
        <taxon>Bacteroidota</taxon>
        <taxon>Chitinophagia</taxon>
        <taxon>Chitinophagales</taxon>
        <taxon>Chitinophagaceae</taxon>
        <taxon>Chitinophaga</taxon>
    </lineage>
</organism>
<keyword evidence="4 9" id="KW-0479">Metal-binding</keyword>
<dbReference type="InterPro" id="IPR017900">
    <property type="entry name" value="4Fe4S_Fe_S_CS"/>
</dbReference>
<keyword evidence="1 9" id="KW-0004">4Fe-4S</keyword>
<dbReference type="GO" id="GO:0005737">
    <property type="term" value="C:cytoplasm"/>
    <property type="evidence" value="ECO:0007669"/>
    <property type="project" value="UniProtKB-SubCell"/>
</dbReference>
<evidence type="ECO:0000256" key="5">
    <source>
        <dbReference type="ARBA" id="ARBA00022785"/>
    </source>
</evidence>
<evidence type="ECO:0000256" key="3">
    <source>
        <dbReference type="ARBA" id="ARBA00022694"/>
    </source>
</evidence>
<dbReference type="HAMAP" id="MF_00916">
    <property type="entry name" value="QueG"/>
    <property type="match status" value="1"/>
</dbReference>
<dbReference type="GO" id="GO:0052693">
    <property type="term" value="F:epoxyqueuosine reductase activity"/>
    <property type="evidence" value="ECO:0007669"/>
    <property type="project" value="UniProtKB-UniRule"/>
</dbReference>
<dbReference type="SUPFAM" id="SSF46548">
    <property type="entry name" value="alpha-helical ferredoxin"/>
    <property type="match status" value="1"/>
</dbReference>
<comment type="subunit">
    <text evidence="9">Monomer.</text>
</comment>
<feature type="binding site" evidence="9">
    <location>
        <position position="247"/>
    </location>
    <ligand>
        <name>[4Fe-4S] cluster</name>
        <dbReference type="ChEBI" id="CHEBI:49883"/>
        <label>1</label>
    </ligand>
</feature>
<keyword evidence="12" id="KW-1185">Reference proteome</keyword>
<comment type="caution">
    <text evidence="9">Lacks conserved residue(s) required for the propagation of feature annotation.</text>
</comment>
<dbReference type="Gene3D" id="3.30.70.20">
    <property type="match status" value="1"/>
</dbReference>